<gene>
    <name evidence="1" type="ORF">CLHUN_20100</name>
</gene>
<dbReference type="OrthoDB" id="2052302at2"/>
<organism evidence="1 2">
    <name type="scientific">Ruminiclostridium hungatei</name>
    <name type="common">Clostridium hungatei</name>
    <dbReference type="NCBI Taxonomy" id="48256"/>
    <lineage>
        <taxon>Bacteria</taxon>
        <taxon>Bacillati</taxon>
        <taxon>Bacillota</taxon>
        <taxon>Clostridia</taxon>
        <taxon>Eubacteriales</taxon>
        <taxon>Oscillospiraceae</taxon>
        <taxon>Ruminiclostridium</taxon>
    </lineage>
</organism>
<name>A0A1V4SKH9_RUMHU</name>
<evidence type="ECO:0000313" key="1">
    <source>
        <dbReference type="EMBL" id="OPX43985.1"/>
    </source>
</evidence>
<evidence type="ECO:0000313" key="2">
    <source>
        <dbReference type="Proteomes" id="UP000191554"/>
    </source>
</evidence>
<protein>
    <submittedName>
        <fullName evidence="1">Uncharacterized protein</fullName>
    </submittedName>
</protein>
<dbReference type="AlphaFoldDB" id="A0A1V4SKH9"/>
<dbReference type="Proteomes" id="UP000191554">
    <property type="component" value="Unassembled WGS sequence"/>
</dbReference>
<proteinExistence type="predicted"/>
<keyword evidence="2" id="KW-1185">Reference proteome</keyword>
<reference evidence="1 2" key="1">
    <citation type="submission" date="2017-03" db="EMBL/GenBank/DDBJ databases">
        <title>Genome sequence of Clostridium hungatei DSM 14427.</title>
        <authorList>
            <person name="Poehlein A."/>
            <person name="Daniel R."/>
        </authorList>
    </citation>
    <scope>NUCLEOTIDE SEQUENCE [LARGE SCALE GENOMIC DNA]</scope>
    <source>
        <strain evidence="1 2">DSM 14427</strain>
    </source>
</reference>
<accession>A0A1V4SKH9</accession>
<sequence>MTVSDIIKKIAGQELKKYDFKFDCKQGAVRWVFSRNKFGIMQYITFQKSNLMDALRVEFTTSINSMPVLGSHLINSIDYWLSYNDEISLEKVINDLVSIIISEGILCLDAMSTPDIEPSIEMAEELIINTHKKAEDFAARYILGYVNIYDSLKKVEIILQNTKDKTLDENFEILVGAAAYVGEFIIMLHGGSWEWDTDFNTCYLKNIGNTEYFESLITWIINYWHKPEMKIYSLVWKYSNLKEIISE</sequence>
<dbReference type="RefSeq" id="WP_080064451.1">
    <property type="nucleotide sequence ID" value="NZ_MZGX01000012.1"/>
</dbReference>
<comment type="caution">
    <text evidence="1">The sequence shown here is derived from an EMBL/GenBank/DDBJ whole genome shotgun (WGS) entry which is preliminary data.</text>
</comment>
<dbReference type="EMBL" id="MZGX01000012">
    <property type="protein sequence ID" value="OPX43985.1"/>
    <property type="molecule type" value="Genomic_DNA"/>
</dbReference>